<keyword evidence="1" id="KW-1133">Transmembrane helix</keyword>
<evidence type="ECO:0000256" key="1">
    <source>
        <dbReference type="SAM" id="Phobius"/>
    </source>
</evidence>
<dbReference type="EMBL" id="NHYE01005551">
    <property type="protein sequence ID" value="PPQ70152.1"/>
    <property type="molecule type" value="Genomic_DNA"/>
</dbReference>
<evidence type="ECO:0000313" key="3">
    <source>
        <dbReference type="Proteomes" id="UP000284706"/>
    </source>
</evidence>
<protein>
    <submittedName>
        <fullName evidence="2">Uncharacterized protein</fullName>
    </submittedName>
</protein>
<feature type="transmembrane region" description="Helical" evidence="1">
    <location>
        <begin position="83"/>
        <end position="102"/>
    </location>
</feature>
<keyword evidence="1" id="KW-0812">Transmembrane</keyword>
<proteinExistence type="predicted"/>
<gene>
    <name evidence="2" type="ORF">CVT26_014445</name>
</gene>
<keyword evidence="3" id="KW-1185">Reference proteome</keyword>
<evidence type="ECO:0000313" key="2">
    <source>
        <dbReference type="EMBL" id="PPQ70152.1"/>
    </source>
</evidence>
<dbReference type="InParanoid" id="A0A409VV68"/>
<sequence>MQILRIVVRTIADPLVLVMSQRHAPLIDVARNSSSDPFSYLSPSLARQINIVTYIHIGMTTVLIWDCLDNLRSDCRILLSYKFGVPSFLHIASRISALAYAIGRAVLLTAPVGKCDTIGRVVNIFPTTFVLFTGLLLFIRVFAIYNRNYYIGIAFATPWLGAVAMTATYYKTMGATNIGPTPYCLETLNDSHHLLVATYVLLFVDEALVYLAVVRRIYLMFLDHARTSLSQKFRVLVRGATLPILSRIILLDSQMYFLFAVTGKGSLVLTLIFLKPPFKTMFIICHFVLVNIMASRVYRGLKLGLNDEQAVESLLISMTNASQIERQTHQASIVFRTSPSCESTRSLDNDGESEAQLRYKVRNTPRHRSLESNFILPNFEG</sequence>
<feature type="transmembrane region" description="Helical" evidence="1">
    <location>
        <begin position="233"/>
        <end position="250"/>
    </location>
</feature>
<keyword evidence="1" id="KW-0472">Membrane</keyword>
<reference evidence="2 3" key="1">
    <citation type="journal article" date="2018" name="Evol. Lett.">
        <title>Horizontal gene cluster transfer increased hallucinogenic mushroom diversity.</title>
        <authorList>
            <person name="Reynolds H.T."/>
            <person name="Vijayakumar V."/>
            <person name="Gluck-Thaler E."/>
            <person name="Korotkin H.B."/>
            <person name="Matheny P.B."/>
            <person name="Slot J.C."/>
        </authorList>
    </citation>
    <scope>NUCLEOTIDE SEQUENCE [LARGE SCALE GENOMIC DNA]</scope>
    <source>
        <strain evidence="2 3">SRW20</strain>
    </source>
</reference>
<dbReference type="STRING" id="231916.A0A409VV68"/>
<name>A0A409VV68_9AGAR</name>
<dbReference type="OrthoDB" id="3038990at2759"/>
<organism evidence="2 3">
    <name type="scientific">Gymnopilus dilepis</name>
    <dbReference type="NCBI Taxonomy" id="231916"/>
    <lineage>
        <taxon>Eukaryota</taxon>
        <taxon>Fungi</taxon>
        <taxon>Dikarya</taxon>
        <taxon>Basidiomycota</taxon>
        <taxon>Agaricomycotina</taxon>
        <taxon>Agaricomycetes</taxon>
        <taxon>Agaricomycetidae</taxon>
        <taxon>Agaricales</taxon>
        <taxon>Agaricineae</taxon>
        <taxon>Hymenogastraceae</taxon>
        <taxon>Gymnopilus</taxon>
    </lineage>
</organism>
<feature type="transmembrane region" description="Helical" evidence="1">
    <location>
        <begin position="192"/>
        <end position="213"/>
    </location>
</feature>
<accession>A0A409VV68</accession>
<dbReference type="AlphaFoldDB" id="A0A409VV68"/>
<feature type="transmembrane region" description="Helical" evidence="1">
    <location>
        <begin position="149"/>
        <end position="172"/>
    </location>
</feature>
<feature type="transmembrane region" description="Helical" evidence="1">
    <location>
        <begin position="122"/>
        <end position="142"/>
    </location>
</feature>
<comment type="caution">
    <text evidence="2">The sequence shown here is derived from an EMBL/GenBank/DDBJ whole genome shotgun (WGS) entry which is preliminary data.</text>
</comment>
<dbReference type="Proteomes" id="UP000284706">
    <property type="component" value="Unassembled WGS sequence"/>
</dbReference>